<name>A0ABD3MAD6_9STRA</name>
<dbReference type="InterPro" id="IPR007263">
    <property type="entry name" value="DCC1-like"/>
</dbReference>
<evidence type="ECO:0000256" key="1">
    <source>
        <dbReference type="SAM" id="SignalP"/>
    </source>
</evidence>
<dbReference type="PANTHER" id="PTHR33639">
    <property type="entry name" value="THIOL-DISULFIDE OXIDOREDUCTASE DCC"/>
    <property type="match status" value="1"/>
</dbReference>
<dbReference type="InterPro" id="IPR052927">
    <property type="entry name" value="DCC_oxidoreductase"/>
</dbReference>
<evidence type="ECO:0008006" key="4">
    <source>
        <dbReference type="Google" id="ProtNLM"/>
    </source>
</evidence>
<sequence>MKRSLPCCLAGNMMIAAVASSRIVACRAFITSHPFVIPTAMSSPVCSGFVTSPPTTRFSSTVSEDTTATATTSMATDYSSSKYSSPSPAAVLNTVFQTDTRPIILFDGVCNLCSNAVNLAIDWDPHASLRFAALQSNVGKSLLQYFGRDANDISSIVLVTKEGAFVKSDAILGIAESLMPLPLPPLSTNNKITMRPLAKLASAIVPKYLRDLIYDGVANNRYSIMGKRMECRYDADGEFDDRFVNDDILLEIIVDADE</sequence>
<dbReference type="Proteomes" id="UP001530293">
    <property type="component" value="Unassembled WGS sequence"/>
</dbReference>
<dbReference type="AlphaFoldDB" id="A0ABD3MAD6"/>
<accession>A0ABD3MAD6</accession>
<evidence type="ECO:0000313" key="3">
    <source>
        <dbReference type="Proteomes" id="UP001530293"/>
    </source>
</evidence>
<feature type="signal peptide" evidence="1">
    <location>
        <begin position="1"/>
        <end position="20"/>
    </location>
</feature>
<keyword evidence="3" id="KW-1185">Reference proteome</keyword>
<gene>
    <name evidence="2" type="ORF">ACHAWU_005197</name>
</gene>
<dbReference type="Pfam" id="PF04134">
    <property type="entry name" value="DCC1-like"/>
    <property type="match status" value="1"/>
</dbReference>
<reference evidence="2 3" key="1">
    <citation type="submission" date="2024-10" db="EMBL/GenBank/DDBJ databases">
        <title>Updated reference genomes for cyclostephanoid diatoms.</title>
        <authorList>
            <person name="Roberts W.R."/>
            <person name="Alverson A.J."/>
        </authorList>
    </citation>
    <scope>NUCLEOTIDE SEQUENCE [LARGE SCALE GENOMIC DNA]</scope>
    <source>
        <strain evidence="2 3">AJA232-27</strain>
    </source>
</reference>
<organism evidence="2 3">
    <name type="scientific">Discostella pseudostelligera</name>
    <dbReference type="NCBI Taxonomy" id="259834"/>
    <lineage>
        <taxon>Eukaryota</taxon>
        <taxon>Sar</taxon>
        <taxon>Stramenopiles</taxon>
        <taxon>Ochrophyta</taxon>
        <taxon>Bacillariophyta</taxon>
        <taxon>Coscinodiscophyceae</taxon>
        <taxon>Thalassiosirophycidae</taxon>
        <taxon>Stephanodiscales</taxon>
        <taxon>Stephanodiscaceae</taxon>
        <taxon>Discostella</taxon>
    </lineage>
</organism>
<dbReference type="PANTHER" id="PTHR33639:SF2">
    <property type="entry name" value="DUF393 DOMAIN-CONTAINING PROTEIN"/>
    <property type="match status" value="1"/>
</dbReference>
<comment type="caution">
    <text evidence="2">The sequence shown here is derived from an EMBL/GenBank/DDBJ whole genome shotgun (WGS) entry which is preliminary data.</text>
</comment>
<proteinExistence type="predicted"/>
<evidence type="ECO:0000313" key="2">
    <source>
        <dbReference type="EMBL" id="KAL3761060.1"/>
    </source>
</evidence>
<dbReference type="EMBL" id="JALLBG020000161">
    <property type="protein sequence ID" value="KAL3761060.1"/>
    <property type="molecule type" value="Genomic_DNA"/>
</dbReference>
<feature type="chain" id="PRO_5044855046" description="DUF393 domain-containing protein" evidence="1">
    <location>
        <begin position="21"/>
        <end position="258"/>
    </location>
</feature>
<keyword evidence="1" id="KW-0732">Signal</keyword>
<protein>
    <recommendedName>
        <fullName evidence="4">DUF393 domain-containing protein</fullName>
    </recommendedName>
</protein>